<dbReference type="InterPro" id="IPR050309">
    <property type="entry name" value="Type-B_Carboxylest/Lipase"/>
</dbReference>
<organism evidence="5 6">
    <name type="scientific">Paramarasmius palmivorus</name>
    <dbReference type="NCBI Taxonomy" id="297713"/>
    <lineage>
        <taxon>Eukaryota</taxon>
        <taxon>Fungi</taxon>
        <taxon>Dikarya</taxon>
        <taxon>Basidiomycota</taxon>
        <taxon>Agaricomycotina</taxon>
        <taxon>Agaricomycetes</taxon>
        <taxon>Agaricomycetidae</taxon>
        <taxon>Agaricales</taxon>
        <taxon>Marasmiineae</taxon>
        <taxon>Marasmiaceae</taxon>
        <taxon>Paramarasmius</taxon>
    </lineage>
</organism>
<keyword evidence="2 3" id="KW-0378">Hydrolase</keyword>
<dbReference type="InterPro" id="IPR019819">
    <property type="entry name" value="Carboxylesterase_B_CS"/>
</dbReference>
<dbReference type="PROSITE" id="PS00941">
    <property type="entry name" value="CARBOXYLESTERASE_B_2"/>
    <property type="match status" value="1"/>
</dbReference>
<feature type="chain" id="PRO_5043107563" description="Carboxylic ester hydrolase" evidence="3">
    <location>
        <begin position="22"/>
        <end position="547"/>
    </location>
</feature>
<dbReference type="EMBL" id="JAYKXP010000014">
    <property type="protein sequence ID" value="KAK7050830.1"/>
    <property type="molecule type" value="Genomic_DNA"/>
</dbReference>
<evidence type="ECO:0000313" key="6">
    <source>
        <dbReference type="Proteomes" id="UP001383192"/>
    </source>
</evidence>
<evidence type="ECO:0000256" key="3">
    <source>
        <dbReference type="RuleBase" id="RU361235"/>
    </source>
</evidence>
<accession>A0AAW0DIH4</accession>
<dbReference type="Pfam" id="PF00135">
    <property type="entry name" value="COesterase"/>
    <property type="match status" value="1"/>
</dbReference>
<keyword evidence="3" id="KW-0732">Signal</keyword>
<comment type="similarity">
    <text evidence="1 3">Belongs to the type-B carboxylesterase/lipase family.</text>
</comment>
<sequence>MQLRIKFSVISILPLFSKALGLPGHEQRSADDAPIVDLGYAQYQGVFDISTNTTSFLGVRYAASPVGELRWQNPQAPETVSGVQQADTQPSTCFMAGSGTSPTNPFPPNKRQVSAPPQSEDCLFLNVFFPGSTIPASNDTLLPTVVWIHGGGYIAGSASQFTGSDLIRESNDGVVAVIIQYRLGIFGFLAGNEVNENGVLNAGLLDQNFALRWVNQHISKFGGDPTRVTIWGESAGAGSVLQQVIAEDGQTTPQLFRAAMTSSTFLPSQYAFNDTIPQTIFDQVVEQTNCTSSSDTLGCLRQVDASLLQDANFRINQEGFFGTFVTVPVVDGTFIKQRVTEALTQGKVNGDVILAVTNADEGSNFVNQSAPLNASFYASQLFPNLGPNEISMVEQAYSDLGSDITQDNLIMSEAIFVCPSYFLLNAFQNRSFKGEFALPPATHGLDVSYYFPTSVSSSFGRSYVSNERNLSGKTLSFNSTAFISSFAGSFLSFVVSLDPNDKVDALNDITPNWPLFSGEEMKFNKTQDNNTDIGLVMTDSGVLERCR</sequence>
<dbReference type="InterPro" id="IPR002018">
    <property type="entry name" value="CarbesteraseB"/>
</dbReference>
<protein>
    <recommendedName>
        <fullName evidence="3">Carboxylic ester hydrolase</fullName>
        <ecNumber evidence="3">3.1.1.-</ecNumber>
    </recommendedName>
</protein>
<dbReference type="GO" id="GO:0016787">
    <property type="term" value="F:hydrolase activity"/>
    <property type="evidence" value="ECO:0007669"/>
    <property type="project" value="UniProtKB-KW"/>
</dbReference>
<gene>
    <name evidence="5" type="ORF">VNI00_004941</name>
</gene>
<dbReference type="SUPFAM" id="SSF53474">
    <property type="entry name" value="alpha/beta-Hydrolases"/>
    <property type="match status" value="1"/>
</dbReference>
<dbReference type="InterPro" id="IPR019826">
    <property type="entry name" value="Carboxylesterase_B_AS"/>
</dbReference>
<keyword evidence="6" id="KW-1185">Reference proteome</keyword>
<dbReference type="PANTHER" id="PTHR11559">
    <property type="entry name" value="CARBOXYLESTERASE"/>
    <property type="match status" value="1"/>
</dbReference>
<reference evidence="5 6" key="1">
    <citation type="submission" date="2024-01" db="EMBL/GenBank/DDBJ databases">
        <title>A draft genome for a cacao thread blight-causing isolate of Paramarasmius palmivorus.</title>
        <authorList>
            <person name="Baruah I.K."/>
            <person name="Bukari Y."/>
            <person name="Amoako-Attah I."/>
            <person name="Meinhardt L.W."/>
            <person name="Bailey B.A."/>
            <person name="Cohen S.P."/>
        </authorList>
    </citation>
    <scope>NUCLEOTIDE SEQUENCE [LARGE SCALE GENOMIC DNA]</scope>
    <source>
        <strain evidence="5 6">GH-12</strain>
    </source>
</reference>
<feature type="signal peptide" evidence="3">
    <location>
        <begin position="1"/>
        <end position="21"/>
    </location>
</feature>
<feature type="domain" description="Carboxylesterase type B" evidence="4">
    <location>
        <begin position="35"/>
        <end position="531"/>
    </location>
</feature>
<evidence type="ECO:0000313" key="5">
    <source>
        <dbReference type="EMBL" id="KAK7050830.1"/>
    </source>
</evidence>
<evidence type="ECO:0000256" key="1">
    <source>
        <dbReference type="ARBA" id="ARBA00005964"/>
    </source>
</evidence>
<dbReference type="InterPro" id="IPR029058">
    <property type="entry name" value="AB_hydrolase_fold"/>
</dbReference>
<comment type="caution">
    <text evidence="5">The sequence shown here is derived from an EMBL/GenBank/DDBJ whole genome shotgun (WGS) entry which is preliminary data.</text>
</comment>
<evidence type="ECO:0000256" key="2">
    <source>
        <dbReference type="ARBA" id="ARBA00022801"/>
    </source>
</evidence>
<name>A0AAW0DIH4_9AGAR</name>
<dbReference type="Gene3D" id="3.40.50.1820">
    <property type="entry name" value="alpha/beta hydrolase"/>
    <property type="match status" value="1"/>
</dbReference>
<evidence type="ECO:0000259" key="4">
    <source>
        <dbReference type="Pfam" id="PF00135"/>
    </source>
</evidence>
<dbReference type="EC" id="3.1.1.-" evidence="3"/>
<proteinExistence type="inferred from homology"/>
<dbReference type="PROSITE" id="PS00122">
    <property type="entry name" value="CARBOXYLESTERASE_B_1"/>
    <property type="match status" value="1"/>
</dbReference>
<dbReference type="AlphaFoldDB" id="A0AAW0DIH4"/>
<dbReference type="Proteomes" id="UP001383192">
    <property type="component" value="Unassembled WGS sequence"/>
</dbReference>